<dbReference type="EMBL" id="JAPWDV010000003">
    <property type="protein sequence ID" value="KAJ6217313.1"/>
    <property type="molecule type" value="Genomic_DNA"/>
</dbReference>
<evidence type="ECO:0000256" key="10">
    <source>
        <dbReference type="SAM" id="MobiDB-lite"/>
    </source>
</evidence>
<sequence length="442" mass="51125">METTDKESNESEVKQLEEGEDENNDEDQTWVVDSLIGFLKSPLWSSSLNNFVDQMSVVFEPDDIEDEHGSVQHRAEYESIFKQYRSLVDRLICTHMSELGITEEQFATACEMAEGLLATKLKSILFEELWAAEDYEVFIRLMARRNVELQLEALDILAQRYGLVYDVFVPVGASAKHFLSEEHVMREAILRSLDDLELEKSAEDNIEIDNSEKHLLRNKNKQIKKKVKTNETIEEEVVSTNDDEKNNDTNLLEDNDESANFKQDKARLEEIRQRVDQKMYEALHSAMAKDVTGNVEQEKEDEIGDENEIKDKTGVTAPTDLQQQLEELETPSAIEDNTREITQEENKQSTALREEQIRKRAEYLREQRDRIIQMKQKVRSDKISKYLIKEKEKAKTRPKTARRPTTGDAESGKTTEETDSKELAYRKTLAARLKSEVIFGED</sequence>
<evidence type="ECO:0000256" key="5">
    <source>
        <dbReference type="ARBA" id="ARBA00022490"/>
    </source>
</evidence>
<dbReference type="OMA" id="HKSPGHF"/>
<name>A0A9Q0RIW1_BLOTA</name>
<keyword evidence="7" id="KW-0969">Cilium</keyword>
<feature type="region of interest" description="Disordered" evidence="10">
    <location>
        <begin position="1"/>
        <end position="27"/>
    </location>
</feature>
<comment type="similarity">
    <text evidence="3">Belongs to the CFAP36 family.</text>
</comment>
<evidence type="ECO:0000313" key="12">
    <source>
        <dbReference type="EMBL" id="KAJ6217313.1"/>
    </source>
</evidence>
<reference evidence="12" key="1">
    <citation type="submission" date="2022-12" db="EMBL/GenBank/DDBJ databases">
        <title>Genome assemblies of Blomia tropicalis.</title>
        <authorList>
            <person name="Cui Y."/>
        </authorList>
    </citation>
    <scope>NUCLEOTIDE SEQUENCE</scope>
    <source>
        <tissue evidence="12">Adult mites</tissue>
    </source>
</reference>
<evidence type="ECO:0000313" key="13">
    <source>
        <dbReference type="Proteomes" id="UP001142055"/>
    </source>
</evidence>
<feature type="region of interest" description="Disordered" evidence="10">
    <location>
        <begin position="389"/>
        <end position="421"/>
    </location>
</feature>
<dbReference type="GO" id="GO:0097546">
    <property type="term" value="C:ciliary base"/>
    <property type="evidence" value="ECO:0007669"/>
    <property type="project" value="TreeGrafter"/>
</dbReference>
<proteinExistence type="inferred from homology"/>
<protein>
    <recommendedName>
        <fullName evidence="4">Cilia- and flagella-associated protein 36</fullName>
    </recommendedName>
    <alternativeName>
        <fullName evidence="9">Coiled-coil domain-containing protein 104</fullName>
    </alternativeName>
</protein>
<feature type="compositionally biased region" description="Acidic residues" evidence="10">
    <location>
        <begin position="18"/>
        <end position="27"/>
    </location>
</feature>
<evidence type="ECO:0000256" key="1">
    <source>
        <dbReference type="ARBA" id="ARBA00004138"/>
    </source>
</evidence>
<feature type="region of interest" description="Disordered" evidence="10">
    <location>
        <begin position="289"/>
        <end position="317"/>
    </location>
</feature>
<comment type="subcellular location">
    <subcellularLocation>
        <location evidence="1">Cell projection</location>
        <location evidence="1">Cilium</location>
    </subcellularLocation>
    <subcellularLocation>
        <location evidence="2">Cytoplasm</location>
    </subcellularLocation>
</comment>
<evidence type="ECO:0000256" key="2">
    <source>
        <dbReference type="ARBA" id="ARBA00004496"/>
    </source>
</evidence>
<evidence type="ECO:0000259" key="11">
    <source>
        <dbReference type="Pfam" id="PF11527"/>
    </source>
</evidence>
<evidence type="ECO:0000256" key="6">
    <source>
        <dbReference type="ARBA" id="ARBA00023054"/>
    </source>
</evidence>
<dbReference type="Pfam" id="PF11527">
    <property type="entry name" value="ARL2_Bind_BART"/>
    <property type="match status" value="1"/>
</dbReference>
<evidence type="ECO:0000256" key="3">
    <source>
        <dbReference type="ARBA" id="ARBA00007460"/>
    </source>
</evidence>
<gene>
    <name evidence="12" type="ORF">RDWZM_008470</name>
</gene>
<dbReference type="InterPro" id="IPR038888">
    <property type="entry name" value="CFAP36"/>
</dbReference>
<feature type="compositionally biased region" description="Basic and acidic residues" evidence="10">
    <location>
        <begin position="1"/>
        <end position="17"/>
    </location>
</feature>
<dbReference type="InterPro" id="IPR023379">
    <property type="entry name" value="BART_dom"/>
</dbReference>
<evidence type="ECO:0000256" key="4">
    <source>
        <dbReference type="ARBA" id="ARBA00021815"/>
    </source>
</evidence>
<feature type="region of interest" description="Disordered" evidence="10">
    <location>
        <begin position="235"/>
        <end position="265"/>
    </location>
</feature>
<keyword evidence="5" id="KW-0963">Cytoplasm</keyword>
<dbReference type="PANTHER" id="PTHR21532:SF0">
    <property type="entry name" value="CILIA- AND FLAGELLA-ASSOCIATED PROTEIN 36"/>
    <property type="match status" value="1"/>
</dbReference>
<evidence type="ECO:0000256" key="7">
    <source>
        <dbReference type="ARBA" id="ARBA00023069"/>
    </source>
</evidence>
<comment type="caution">
    <text evidence="12">The sequence shown here is derived from an EMBL/GenBank/DDBJ whole genome shotgun (WGS) entry which is preliminary data.</text>
</comment>
<dbReference type="GO" id="GO:0005930">
    <property type="term" value="C:axoneme"/>
    <property type="evidence" value="ECO:0007669"/>
    <property type="project" value="TreeGrafter"/>
</dbReference>
<evidence type="ECO:0000256" key="8">
    <source>
        <dbReference type="ARBA" id="ARBA00023273"/>
    </source>
</evidence>
<dbReference type="Gene3D" id="1.20.1520.10">
    <property type="entry name" value="ADP-ribosylation factor-like 2-binding protein, domain"/>
    <property type="match status" value="1"/>
</dbReference>
<organism evidence="12 13">
    <name type="scientific">Blomia tropicalis</name>
    <name type="common">Mite</name>
    <dbReference type="NCBI Taxonomy" id="40697"/>
    <lineage>
        <taxon>Eukaryota</taxon>
        <taxon>Metazoa</taxon>
        <taxon>Ecdysozoa</taxon>
        <taxon>Arthropoda</taxon>
        <taxon>Chelicerata</taxon>
        <taxon>Arachnida</taxon>
        <taxon>Acari</taxon>
        <taxon>Acariformes</taxon>
        <taxon>Sarcoptiformes</taxon>
        <taxon>Astigmata</taxon>
        <taxon>Glycyphagoidea</taxon>
        <taxon>Echimyopodidae</taxon>
        <taxon>Blomia</taxon>
    </lineage>
</organism>
<dbReference type="PANTHER" id="PTHR21532">
    <property type="entry name" value="PHOSPHODIESTERASE HL"/>
    <property type="match status" value="1"/>
</dbReference>
<dbReference type="Proteomes" id="UP001142055">
    <property type="component" value="Chromosome 3"/>
</dbReference>
<accession>A0A9Q0RIW1</accession>
<feature type="region of interest" description="Disordered" evidence="10">
    <location>
        <begin position="329"/>
        <end position="352"/>
    </location>
</feature>
<dbReference type="AlphaFoldDB" id="A0A9Q0RIW1"/>
<keyword evidence="6" id="KW-0175">Coiled coil</keyword>
<keyword evidence="8" id="KW-0966">Cell projection</keyword>
<feature type="domain" description="BART" evidence="11">
    <location>
        <begin position="28"/>
        <end position="150"/>
    </location>
</feature>
<dbReference type="InterPro" id="IPR042541">
    <property type="entry name" value="BART_sf"/>
</dbReference>
<keyword evidence="13" id="KW-1185">Reference proteome</keyword>
<evidence type="ECO:0000256" key="9">
    <source>
        <dbReference type="ARBA" id="ARBA00031593"/>
    </source>
</evidence>
<feature type="compositionally biased region" description="Basic and acidic residues" evidence="10">
    <location>
        <begin position="410"/>
        <end position="421"/>
    </location>
</feature>
<feature type="compositionally biased region" description="Basic and acidic residues" evidence="10">
    <location>
        <begin position="336"/>
        <end position="352"/>
    </location>
</feature>